<dbReference type="InterPro" id="IPR011010">
    <property type="entry name" value="DNA_brk_join_enz"/>
</dbReference>
<keyword evidence="4" id="KW-1185">Reference proteome</keyword>
<organism evidence="3 4">
    <name type="scientific">Roseateles saccharophilus</name>
    <name type="common">Pseudomonas saccharophila</name>
    <dbReference type="NCBI Taxonomy" id="304"/>
    <lineage>
        <taxon>Bacteria</taxon>
        <taxon>Pseudomonadati</taxon>
        <taxon>Pseudomonadota</taxon>
        <taxon>Betaproteobacteria</taxon>
        <taxon>Burkholderiales</taxon>
        <taxon>Sphaerotilaceae</taxon>
        <taxon>Roseateles</taxon>
    </lineage>
</organism>
<evidence type="ECO:0000313" key="4">
    <source>
        <dbReference type="Proteomes" id="UP001180453"/>
    </source>
</evidence>
<reference evidence="3 4" key="1">
    <citation type="submission" date="2023-07" db="EMBL/GenBank/DDBJ databases">
        <title>Sorghum-associated microbial communities from plants grown in Nebraska, USA.</title>
        <authorList>
            <person name="Schachtman D."/>
        </authorList>
    </citation>
    <scope>NUCLEOTIDE SEQUENCE [LARGE SCALE GENOMIC DNA]</scope>
    <source>
        <strain evidence="3 4">BE314</strain>
    </source>
</reference>
<evidence type="ECO:0000256" key="1">
    <source>
        <dbReference type="ARBA" id="ARBA00023172"/>
    </source>
</evidence>
<evidence type="ECO:0000313" key="3">
    <source>
        <dbReference type="EMBL" id="MDR7270122.1"/>
    </source>
</evidence>
<dbReference type="PROSITE" id="PS51898">
    <property type="entry name" value="TYR_RECOMBINASE"/>
    <property type="match status" value="1"/>
</dbReference>
<gene>
    <name evidence="3" type="ORF">J2X20_002780</name>
</gene>
<accession>A0ABU1YMN9</accession>
<dbReference type="EMBL" id="JAVDXU010000002">
    <property type="protein sequence ID" value="MDR7270122.1"/>
    <property type="molecule type" value="Genomic_DNA"/>
</dbReference>
<feature type="domain" description="Tyr recombinase" evidence="2">
    <location>
        <begin position="235"/>
        <end position="443"/>
    </location>
</feature>
<keyword evidence="1" id="KW-0233">DNA recombination</keyword>
<dbReference type="Gene3D" id="1.10.443.10">
    <property type="entry name" value="Intergrase catalytic core"/>
    <property type="match status" value="1"/>
</dbReference>
<sequence>MSSVIKTQGRSIWVMEAFPLYPDQALTVEWNKFLVEGVGSKHQRHTLLTSCKGFFSAMFGPAAPRGIAYSPSTIQLYLVKLKRIVRWMTGHAIWRLSDLQPQDLLAICKEIAPRDGHRVNDSTLKSYLALFDSMWELRSLYTHPLRFNPREIETEIRARVPTRGSLSWGALPDQVAFPLIYDALRWIREFGPFISQAALEIAQRFEKMVGKSKGQRSRLSKLFYQQLEAKPEFGRLRDSLTFSGPTYKVMSIALSITEGACLFLLLILVGFRASEALALDVDCLIEEAADDQKGFAYLVGVAAKSNGLTRKWVAGDPIPEVVALLVSLGAYARNRGPTTSKALLLTRPQGAPTFLPSRKSIRWSATTLASRLNAFCVAGHREGAIQAEWFHPHMLRKTFAQLAVRRDRRNLEAVSAHLGHVYRSFTDQVYVGIDHELAALLDAEDRQELARQLEHLLTCDQVFGRAAPNLEKLRSEVRQFKGRADLTSLINELIRKGVMLAPCDWGYCVYSKLHSACDGDERGPNELGRSPEVCSTCTNFSVTHVHLPWWNDRATREEQFLNQPDLPQQTRALAERRLANTRAVLGKVIRIKAAAPESEEQRG</sequence>
<protein>
    <submittedName>
        <fullName evidence="3">Integrase</fullName>
    </submittedName>
</protein>
<dbReference type="SUPFAM" id="SSF56349">
    <property type="entry name" value="DNA breaking-rejoining enzymes"/>
    <property type="match status" value="1"/>
</dbReference>
<name>A0ABU1YMN9_ROSSA</name>
<dbReference type="InterPro" id="IPR013762">
    <property type="entry name" value="Integrase-like_cat_sf"/>
</dbReference>
<dbReference type="Proteomes" id="UP001180453">
    <property type="component" value="Unassembled WGS sequence"/>
</dbReference>
<dbReference type="RefSeq" id="WP_310265696.1">
    <property type="nucleotide sequence ID" value="NZ_JAVDXU010000002.1"/>
</dbReference>
<evidence type="ECO:0000259" key="2">
    <source>
        <dbReference type="PROSITE" id="PS51898"/>
    </source>
</evidence>
<proteinExistence type="predicted"/>
<dbReference type="InterPro" id="IPR002104">
    <property type="entry name" value="Integrase_catalytic"/>
</dbReference>
<comment type="caution">
    <text evidence="3">The sequence shown here is derived from an EMBL/GenBank/DDBJ whole genome shotgun (WGS) entry which is preliminary data.</text>
</comment>